<dbReference type="InterPro" id="IPR014908">
    <property type="entry name" value="Nucleoporin_Nup133/Nup155_N"/>
</dbReference>
<keyword evidence="6" id="KW-1185">Reference proteome</keyword>
<organism evidence="5 6">
    <name type="scientific">Hesseltinella vesiculosa</name>
    <dbReference type="NCBI Taxonomy" id="101127"/>
    <lineage>
        <taxon>Eukaryota</taxon>
        <taxon>Fungi</taxon>
        <taxon>Fungi incertae sedis</taxon>
        <taxon>Mucoromycota</taxon>
        <taxon>Mucoromycotina</taxon>
        <taxon>Mucoromycetes</taxon>
        <taxon>Mucorales</taxon>
        <taxon>Cunninghamellaceae</taxon>
        <taxon>Hesseltinella</taxon>
    </lineage>
</organism>
<name>A0A1X2GLR3_9FUNG</name>
<accession>A0A1X2GLR3</accession>
<gene>
    <name evidence="5" type="ORF">DM01DRAFT_1233592</name>
</gene>
<dbReference type="GO" id="GO:0005643">
    <property type="term" value="C:nuclear pore"/>
    <property type="evidence" value="ECO:0007669"/>
    <property type="project" value="UniProtKB-ARBA"/>
</dbReference>
<dbReference type="Pfam" id="PF08801">
    <property type="entry name" value="Nucleoporin_N"/>
    <property type="match status" value="1"/>
</dbReference>
<feature type="domain" description="Nucleoporin Nup133/Nup155-like N-terminal" evidence="4">
    <location>
        <begin position="42"/>
        <end position="91"/>
    </location>
</feature>
<evidence type="ECO:0000256" key="1">
    <source>
        <dbReference type="ARBA" id="ARBA00004123"/>
    </source>
</evidence>
<dbReference type="AlphaFoldDB" id="A0A1X2GLR3"/>
<evidence type="ECO:0000256" key="2">
    <source>
        <dbReference type="ARBA" id="ARBA00022448"/>
    </source>
</evidence>
<evidence type="ECO:0000313" key="5">
    <source>
        <dbReference type="EMBL" id="ORX56714.1"/>
    </source>
</evidence>
<evidence type="ECO:0000259" key="4">
    <source>
        <dbReference type="Pfam" id="PF08801"/>
    </source>
</evidence>
<reference evidence="5 6" key="1">
    <citation type="submission" date="2016-07" db="EMBL/GenBank/DDBJ databases">
        <title>Pervasive Adenine N6-methylation of Active Genes in Fungi.</title>
        <authorList>
            <consortium name="DOE Joint Genome Institute"/>
            <person name="Mondo S.J."/>
            <person name="Dannebaum R.O."/>
            <person name="Kuo R.C."/>
            <person name="Labutti K."/>
            <person name="Haridas S."/>
            <person name="Kuo A."/>
            <person name="Salamov A."/>
            <person name="Ahrendt S.R."/>
            <person name="Lipzen A."/>
            <person name="Sullivan W."/>
            <person name="Andreopoulos W.B."/>
            <person name="Clum A."/>
            <person name="Lindquist E."/>
            <person name="Daum C."/>
            <person name="Ramamoorthy G.K."/>
            <person name="Gryganskyi A."/>
            <person name="Culley D."/>
            <person name="Magnuson J.K."/>
            <person name="James T.Y."/>
            <person name="O'Malley M.A."/>
            <person name="Stajich J.E."/>
            <person name="Spatafora J.W."/>
            <person name="Visel A."/>
            <person name="Grigoriev I.V."/>
        </authorList>
    </citation>
    <scope>NUCLEOTIDE SEQUENCE [LARGE SCALE GENOMIC DNA]</scope>
    <source>
        <strain evidence="5 6">NRRL 3301</strain>
    </source>
</reference>
<proteinExistence type="predicted"/>
<sequence length="116" mass="13282">MFIDENVQILKQKISFQQYLRGASVDEYVLAEDTCSTFFNCDNFVSLPDVIDRSLSGRPHANIKFGLLPEIRHAWKAVDSVVYFWNYKTNDIFQLESLNDGIGSIITTPGTDRKLM</sequence>
<dbReference type="Proteomes" id="UP000242146">
    <property type="component" value="Unassembled WGS sequence"/>
</dbReference>
<dbReference type="EMBL" id="MCGT01000009">
    <property type="protein sequence ID" value="ORX56714.1"/>
    <property type="molecule type" value="Genomic_DNA"/>
</dbReference>
<keyword evidence="2" id="KW-0813">Transport</keyword>
<evidence type="ECO:0000256" key="3">
    <source>
        <dbReference type="ARBA" id="ARBA00023242"/>
    </source>
</evidence>
<comment type="caution">
    <text evidence="5">The sequence shown here is derived from an EMBL/GenBank/DDBJ whole genome shotgun (WGS) entry which is preliminary data.</text>
</comment>
<keyword evidence="3" id="KW-0539">Nucleus</keyword>
<comment type="subcellular location">
    <subcellularLocation>
        <location evidence="1">Nucleus</location>
    </subcellularLocation>
</comment>
<evidence type="ECO:0000313" key="6">
    <source>
        <dbReference type="Proteomes" id="UP000242146"/>
    </source>
</evidence>
<protein>
    <recommendedName>
        <fullName evidence="4">Nucleoporin Nup133/Nup155-like N-terminal domain-containing protein</fullName>
    </recommendedName>
</protein>